<accession>A0AB40BT06</accession>
<comment type="subcellular location">
    <subcellularLocation>
        <location evidence="1">Nucleus</location>
    </subcellularLocation>
</comment>
<reference evidence="12" key="1">
    <citation type="submission" date="2025-08" db="UniProtKB">
        <authorList>
            <consortium name="RefSeq"/>
        </authorList>
    </citation>
    <scope>IDENTIFICATION</scope>
</reference>
<evidence type="ECO:0000256" key="1">
    <source>
        <dbReference type="ARBA" id="ARBA00004123"/>
    </source>
</evidence>
<dbReference type="Pfam" id="PF13912">
    <property type="entry name" value="zf-C2H2_6"/>
    <property type="match status" value="2"/>
</dbReference>
<evidence type="ECO:0000256" key="4">
    <source>
        <dbReference type="ARBA" id="ARBA00022771"/>
    </source>
</evidence>
<evidence type="ECO:0000259" key="10">
    <source>
        <dbReference type="PROSITE" id="PS50157"/>
    </source>
</evidence>
<keyword evidence="5" id="KW-0862">Zinc</keyword>
<evidence type="ECO:0000256" key="3">
    <source>
        <dbReference type="ARBA" id="ARBA00022737"/>
    </source>
</evidence>
<dbReference type="InterPro" id="IPR036236">
    <property type="entry name" value="Znf_C2H2_sf"/>
</dbReference>
<dbReference type="SUPFAM" id="SSF57667">
    <property type="entry name" value="beta-beta-alpha zinc fingers"/>
    <property type="match status" value="1"/>
</dbReference>
<sequence length="146" mass="16804">MKHNESEEMIKRRSVADILMLLSRQENIHKLKSVDQDVFKCKTCGRVFSSFQALGGHRTSHRRQAAGLDHKRLIDMQLKVTTMMMKKKKNNKTHECSVCGLEFVMGQALGGHMRRHKPVSVKKVLLFDLNLTPLENDNLNRAKYAD</sequence>
<keyword evidence="8" id="KW-0539">Nucleus</keyword>
<evidence type="ECO:0000256" key="2">
    <source>
        <dbReference type="ARBA" id="ARBA00022723"/>
    </source>
</evidence>
<dbReference type="Proteomes" id="UP001515500">
    <property type="component" value="Chromosome 7"/>
</dbReference>
<dbReference type="PROSITE" id="PS50157">
    <property type="entry name" value="ZINC_FINGER_C2H2_2"/>
    <property type="match status" value="2"/>
</dbReference>
<evidence type="ECO:0000256" key="9">
    <source>
        <dbReference type="PROSITE-ProRule" id="PRU00042"/>
    </source>
</evidence>
<evidence type="ECO:0000256" key="7">
    <source>
        <dbReference type="ARBA" id="ARBA00023163"/>
    </source>
</evidence>
<proteinExistence type="predicted"/>
<evidence type="ECO:0000256" key="6">
    <source>
        <dbReference type="ARBA" id="ARBA00023015"/>
    </source>
</evidence>
<dbReference type="GeneID" id="120265702"/>
<keyword evidence="6" id="KW-0805">Transcription regulation</keyword>
<keyword evidence="7" id="KW-0804">Transcription</keyword>
<evidence type="ECO:0000313" key="12">
    <source>
        <dbReference type="RefSeq" id="XP_039129584.1"/>
    </source>
</evidence>
<keyword evidence="4 9" id="KW-0863">Zinc-finger</keyword>
<dbReference type="InterPro" id="IPR013087">
    <property type="entry name" value="Znf_C2H2_type"/>
</dbReference>
<feature type="domain" description="C2H2-type" evidence="10">
    <location>
        <begin position="94"/>
        <end position="116"/>
    </location>
</feature>
<keyword evidence="2" id="KW-0479">Metal-binding</keyword>
<dbReference type="PANTHER" id="PTHR26374:SF379">
    <property type="entry name" value="ZINC FINGER PROTEIN ZAT12"/>
    <property type="match status" value="1"/>
</dbReference>
<dbReference type="SMART" id="SM00355">
    <property type="entry name" value="ZnF_C2H2"/>
    <property type="match status" value="2"/>
</dbReference>
<dbReference type="RefSeq" id="XP_039129584.1">
    <property type="nucleotide sequence ID" value="XM_039273650.1"/>
</dbReference>
<dbReference type="GO" id="GO:0008270">
    <property type="term" value="F:zinc ion binding"/>
    <property type="evidence" value="ECO:0007669"/>
    <property type="project" value="UniProtKB-KW"/>
</dbReference>
<gene>
    <name evidence="12" type="primary">LOC120265702</name>
</gene>
<keyword evidence="3" id="KW-0677">Repeat</keyword>
<evidence type="ECO:0000256" key="5">
    <source>
        <dbReference type="ARBA" id="ARBA00022833"/>
    </source>
</evidence>
<dbReference type="PANTHER" id="PTHR26374">
    <property type="entry name" value="ZINC FINGER PROTEIN ZAT5"/>
    <property type="match status" value="1"/>
</dbReference>
<name>A0AB40BT06_DIOCR</name>
<dbReference type="Gene3D" id="3.30.160.60">
    <property type="entry name" value="Classic Zinc Finger"/>
    <property type="match status" value="1"/>
</dbReference>
<dbReference type="GO" id="GO:0005634">
    <property type="term" value="C:nucleus"/>
    <property type="evidence" value="ECO:0007669"/>
    <property type="project" value="UniProtKB-SubCell"/>
</dbReference>
<dbReference type="PROSITE" id="PS00028">
    <property type="entry name" value="ZINC_FINGER_C2H2_1"/>
    <property type="match status" value="2"/>
</dbReference>
<evidence type="ECO:0000256" key="8">
    <source>
        <dbReference type="ARBA" id="ARBA00023242"/>
    </source>
</evidence>
<feature type="domain" description="C2H2-type" evidence="10">
    <location>
        <begin position="39"/>
        <end position="66"/>
    </location>
</feature>
<organism evidence="11 12">
    <name type="scientific">Dioscorea cayennensis subsp. rotundata</name>
    <name type="common">White Guinea yam</name>
    <name type="synonym">Dioscorea rotundata</name>
    <dbReference type="NCBI Taxonomy" id="55577"/>
    <lineage>
        <taxon>Eukaryota</taxon>
        <taxon>Viridiplantae</taxon>
        <taxon>Streptophyta</taxon>
        <taxon>Embryophyta</taxon>
        <taxon>Tracheophyta</taxon>
        <taxon>Spermatophyta</taxon>
        <taxon>Magnoliopsida</taxon>
        <taxon>Liliopsida</taxon>
        <taxon>Dioscoreales</taxon>
        <taxon>Dioscoreaceae</taxon>
        <taxon>Dioscorea</taxon>
    </lineage>
</organism>
<evidence type="ECO:0000313" key="11">
    <source>
        <dbReference type="Proteomes" id="UP001515500"/>
    </source>
</evidence>
<dbReference type="GO" id="GO:0010200">
    <property type="term" value="P:response to chitin"/>
    <property type="evidence" value="ECO:0007669"/>
    <property type="project" value="TreeGrafter"/>
</dbReference>
<dbReference type="AlphaFoldDB" id="A0AB40BT06"/>
<keyword evidence="11" id="KW-1185">Reference proteome</keyword>
<protein>
    <submittedName>
        <fullName evidence="12">Zinc finger protein ZAT11-like</fullName>
    </submittedName>
</protein>